<protein>
    <submittedName>
        <fullName evidence="1">Uncharacterized protein</fullName>
    </submittedName>
</protein>
<evidence type="ECO:0000313" key="1">
    <source>
        <dbReference type="EMBL" id="CAJ0596325.1"/>
    </source>
</evidence>
<dbReference type="EMBL" id="CATQJL010000112">
    <property type="protein sequence ID" value="CAJ0596325.1"/>
    <property type="molecule type" value="Genomic_DNA"/>
</dbReference>
<dbReference type="Proteomes" id="UP001176961">
    <property type="component" value="Unassembled WGS sequence"/>
</dbReference>
<organism evidence="1 2">
    <name type="scientific">Cylicocyclus nassatus</name>
    <name type="common">Nematode worm</name>
    <dbReference type="NCBI Taxonomy" id="53992"/>
    <lineage>
        <taxon>Eukaryota</taxon>
        <taxon>Metazoa</taxon>
        <taxon>Ecdysozoa</taxon>
        <taxon>Nematoda</taxon>
        <taxon>Chromadorea</taxon>
        <taxon>Rhabditida</taxon>
        <taxon>Rhabditina</taxon>
        <taxon>Rhabditomorpha</taxon>
        <taxon>Strongyloidea</taxon>
        <taxon>Strongylidae</taxon>
        <taxon>Cylicocyclus</taxon>
    </lineage>
</organism>
<keyword evidence="2" id="KW-1185">Reference proteome</keyword>
<dbReference type="InterPro" id="IPR011990">
    <property type="entry name" value="TPR-like_helical_dom_sf"/>
</dbReference>
<evidence type="ECO:0000313" key="2">
    <source>
        <dbReference type="Proteomes" id="UP001176961"/>
    </source>
</evidence>
<accession>A0AA36GQI2</accession>
<dbReference type="AlphaFoldDB" id="A0AA36GQI2"/>
<name>A0AA36GQI2_CYLNA</name>
<reference evidence="1" key="1">
    <citation type="submission" date="2023-07" db="EMBL/GenBank/DDBJ databases">
        <authorList>
            <consortium name="CYATHOMIX"/>
        </authorList>
    </citation>
    <scope>NUCLEOTIDE SEQUENCE</scope>
    <source>
        <strain evidence="1">N/A</strain>
    </source>
</reference>
<proteinExistence type="predicted"/>
<sequence length="113" mass="12967">MSKLENVDLIVQEVDALYDNYLIDNAYSILRRLAKSDCSELLWRLAQGACEQAKLSTNTYYIAEVHERMGNKDEALKYYLEAFKMPVITADDKQIHEKVIIIFSSIEPQSSST</sequence>
<gene>
    <name evidence="1" type="ORF">CYNAS_LOCUS8308</name>
</gene>
<dbReference type="Gene3D" id="1.25.40.10">
    <property type="entry name" value="Tetratricopeptide repeat domain"/>
    <property type="match status" value="1"/>
</dbReference>
<comment type="caution">
    <text evidence="1">The sequence shown here is derived from an EMBL/GenBank/DDBJ whole genome shotgun (WGS) entry which is preliminary data.</text>
</comment>